<dbReference type="Pfam" id="PF22741">
    <property type="entry name" value="PTP-NADK"/>
    <property type="match status" value="1"/>
</dbReference>
<feature type="domain" description="Tyrosine specific protein phosphatases" evidence="1">
    <location>
        <begin position="64"/>
        <end position="119"/>
    </location>
</feature>
<dbReference type="EMBL" id="FPHI01000044">
    <property type="protein sequence ID" value="SFV69530.1"/>
    <property type="molecule type" value="Genomic_DNA"/>
</dbReference>
<dbReference type="InterPro" id="IPR055214">
    <property type="entry name" value="PTP-NADK"/>
</dbReference>
<dbReference type="InterPro" id="IPR000387">
    <property type="entry name" value="Tyr_Pase_dom"/>
</dbReference>
<accession>A0A1W1CUJ5</accession>
<gene>
    <name evidence="2" type="ORF">MNB_SV-3-557</name>
</gene>
<proteinExistence type="predicted"/>
<dbReference type="InterPro" id="IPR029021">
    <property type="entry name" value="Prot-tyrosine_phosphatase-like"/>
</dbReference>
<reference evidence="2" key="1">
    <citation type="submission" date="2016-10" db="EMBL/GenBank/DDBJ databases">
        <authorList>
            <person name="de Groot N.N."/>
        </authorList>
    </citation>
    <scope>NUCLEOTIDE SEQUENCE</scope>
</reference>
<dbReference type="AlphaFoldDB" id="A0A1W1CUJ5"/>
<name>A0A1W1CUJ5_9ZZZZ</name>
<dbReference type="PROSITE" id="PS50056">
    <property type="entry name" value="TYR_PHOSPHATASE_2"/>
    <property type="match status" value="1"/>
</dbReference>
<dbReference type="Gene3D" id="3.90.190.10">
    <property type="entry name" value="Protein tyrosine phosphatase superfamily"/>
    <property type="match status" value="1"/>
</dbReference>
<dbReference type="PROSITE" id="PS00383">
    <property type="entry name" value="TYR_PHOSPHATASE_1"/>
    <property type="match status" value="1"/>
</dbReference>
<dbReference type="InterPro" id="IPR016130">
    <property type="entry name" value="Tyr_Pase_AS"/>
</dbReference>
<protein>
    <recommendedName>
        <fullName evidence="1">Tyrosine specific protein phosphatases domain-containing protein</fullName>
    </recommendedName>
</protein>
<dbReference type="SUPFAM" id="SSF52799">
    <property type="entry name" value="(Phosphotyrosine protein) phosphatases II"/>
    <property type="match status" value="1"/>
</dbReference>
<evidence type="ECO:0000313" key="2">
    <source>
        <dbReference type="EMBL" id="SFV69530.1"/>
    </source>
</evidence>
<organism evidence="2">
    <name type="scientific">hydrothermal vent metagenome</name>
    <dbReference type="NCBI Taxonomy" id="652676"/>
    <lineage>
        <taxon>unclassified sequences</taxon>
        <taxon>metagenomes</taxon>
        <taxon>ecological metagenomes</taxon>
    </lineage>
</organism>
<sequence>MDKDLYRSAQLFSFNLPYYIEKYQIKSILNLRGESSKQWYQDELRISKENHVAHYDYAIGDRQVSSMEEMNTIIKIMKNAPKPLLVHCKAGADRTSLASALYLYEIRNNKDAKEAISILYGHFPWLGSKTKAMDKSFKEYVSQHKMEIK</sequence>
<evidence type="ECO:0000259" key="1">
    <source>
        <dbReference type="PROSITE" id="PS50056"/>
    </source>
</evidence>